<organism evidence="8 9">
    <name type="scientific">Salegentibacter chungangensis</name>
    <dbReference type="NCBI Taxonomy" id="1335724"/>
    <lineage>
        <taxon>Bacteria</taxon>
        <taxon>Pseudomonadati</taxon>
        <taxon>Bacteroidota</taxon>
        <taxon>Flavobacteriia</taxon>
        <taxon>Flavobacteriales</taxon>
        <taxon>Flavobacteriaceae</taxon>
        <taxon>Salegentibacter</taxon>
    </lineage>
</organism>
<feature type="transmembrane region" description="Helical" evidence="7">
    <location>
        <begin position="382"/>
        <end position="400"/>
    </location>
</feature>
<feature type="transmembrane region" description="Helical" evidence="7">
    <location>
        <begin position="12"/>
        <end position="33"/>
    </location>
</feature>
<keyword evidence="6 7" id="KW-0472">Membrane</keyword>
<dbReference type="InterPro" id="IPR050833">
    <property type="entry name" value="Poly_Biosynth_Transport"/>
</dbReference>
<feature type="transmembrane region" description="Helical" evidence="7">
    <location>
        <begin position="115"/>
        <end position="134"/>
    </location>
</feature>
<dbReference type="EMBL" id="JBHTLI010000001">
    <property type="protein sequence ID" value="MFD1094254.1"/>
    <property type="molecule type" value="Genomic_DNA"/>
</dbReference>
<evidence type="ECO:0000256" key="5">
    <source>
        <dbReference type="ARBA" id="ARBA00022989"/>
    </source>
</evidence>
<evidence type="ECO:0000256" key="1">
    <source>
        <dbReference type="ARBA" id="ARBA00004651"/>
    </source>
</evidence>
<feature type="transmembrane region" description="Helical" evidence="7">
    <location>
        <begin position="324"/>
        <end position="342"/>
    </location>
</feature>
<keyword evidence="5 7" id="KW-1133">Transmembrane helix</keyword>
<feature type="transmembrane region" description="Helical" evidence="7">
    <location>
        <begin position="354"/>
        <end position="376"/>
    </location>
</feature>
<dbReference type="PANTHER" id="PTHR30250:SF10">
    <property type="entry name" value="LIPOPOLYSACCHARIDE BIOSYNTHESIS PROTEIN WZXC"/>
    <property type="match status" value="1"/>
</dbReference>
<keyword evidence="4 7" id="KW-0812">Transmembrane</keyword>
<comment type="similarity">
    <text evidence="2">Belongs to the polysaccharide synthase family.</text>
</comment>
<sequence length="480" mass="54788">MIEGKKELVVSLFWSMGGQIGAMIISLATNVLLARILSPFQFGQVGIIMFFILISNVLTESGLGGALVRKLDADYKDFSTVFVFNVTLSLLLYIILFFTAGLIATYYGNPELEKLLQVSGIVILINSFQVIQNAKLVRAMKFKRKSVYYFNSVLIGSLVGLILAYNGYGVWSLVFLQITLAFLLTCQLWIFEGAFFSLNFSKASFSKLFGFGINTTLASILNTAFDNIYQLILARTFSINQVGLFYQGKKLQDVPNNVIKLSSLNVVYSSLSKHQSNNKIFLQKFQSIVNPLILLCGAIALVFLIFSDGILFLLYGKKWLEAEFYMQVLAVGSFFYLLEMFNRLIFKVYDKTRSILYLEILKKGVQLITIFVGLYFRDIKLLIFGFLLTNILSFFFNYYFSRRVLGIVDWFGIKRILKVVFSFLLLYVISDFTFSKSSFLPEEKLFFIPVVLLGYVFLLRILNVSNIYADLKELKSIFRK</sequence>
<protein>
    <submittedName>
        <fullName evidence="8">Lipopolysaccharide biosynthesis protein</fullName>
    </submittedName>
</protein>
<evidence type="ECO:0000256" key="7">
    <source>
        <dbReference type="SAM" id="Phobius"/>
    </source>
</evidence>
<accession>A0ABW3NMZ4</accession>
<evidence type="ECO:0000313" key="8">
    <source>
        <dbReference type="EMBL" id="MFD1094254.1"/>
    </source>
</evidence>
<feature type="transmembrane region" description="Helical" evidence="7">
    <location>
        <begin position="292"/>
        <end position="312"/>
    </location>
</feature>
<evidence type="ECO:0000256" key="3">
    <source>
        <dbReference type="ARBA" id="ARBA00022475"/>
    </source>
</evidence>
<evidence type="ECO:0000256" key="6">
    <source>
        <dbReference type="ARBA" id="ARBA00023136"/>
    </source>
</evidence>
<dbReference type="Proteomes" id="UP001597131">
    <property type="component" value="Unassembled WGS sequence"/>
</dbReference>
<evidence type="ECO:0000256" key="2">
    <source>
        <dbReference type="ARBA" id="ARBA00007430"/>
    </source>
</evidence>
<feature type="transmembrane region" description="Helical" evidence="7">
    <location>
        <begin position="146"/>
        <end position="168"/>
    </location>
</feature>
<feature type="transmembrane region" description="Helical" evidence="7">
    <location>
        <begin position="174"/>
        <end position="198"/>
    </location>
</feature>
<dbReference type="PANTHER" id="PTHR30250">
    <property type="entry name" value="PST FAMILY PREDICTED COLANIC ACID TRANSPORTER"/>
    <property type="match status" value="1"/>
</dbReference>
<proteinExistence type="inferred from homology"/>
<dbReference type="Pfam" id="PF13440">
    <property type="entry name" value="Polysacc_synt_3"/>
    <property type="match status" value="1"/>
</dbReference>
<gene>
    <name evidence="8" type="ORF">ACFQ3Q_00695</name>
</gene>
<evidence type="ECO:0000256" key="4">
    <source>
        <dbReference type="ARBA" id="ARBA00022692"/>
    </source>
</evidence>
<evidence type="ECO:0000313" key="9">
    <source>
        <dbReference type="Proteomes" id="UP001597131"/>
    </source>
</evidence>
<dbReference type="CDD" id="cd13127">
    <property type="entry name" value="MATE_tuaB_like"/>
    <property type="match status" value="1"/>
</dbReference>
<feature type="transmembrane region" description="Helical" evidence="7">
    <location>
        <begin position="446"/>
        <end position="469"/>
    </location>
</feature>
<reference evidence="9" key="1">
    <citation type="journal article" date="2019" name="Int. J. Syst. Evol. Microbiol.">
        <title>The Global Catalogue of Microorganisms (GCM) 10K type strain sequencing project: providing services to taxonomists for standard genome sequencing and annotation.</title>
        <authorList>
            <consortium name="The Broad Institute Genomics Platform"/>
            <consortium name="The Broad Institute Genome Sequencing Center for Infectious Disease"/>
            <person name="Wu L."/>
            <person name="Ma J."/>
        </authorList>
    </citation>
    <scope>NUCLEOTIDE SEQUENCE [LARGE SCALE GENOMIC DNA]</scope>
    <source>
        <strain evidence="9">CCUG 64793</strain>
    </source>
</reference>
<feature type="transmembrane region" description="Helical" evidence="7">
    <location>
        <begin position="80"/>
        <end position="103"/>
    </location>
</feature>
<feature type="transmembrane region" description="Helical" evidence="7">
    <location>
        <begin position="416"/>
        <end position="434"/>
    </location>
</feature>
<dbReference type="RefSeq" id="WP_380741941.1">
    <property type="nucleotide sequence ID" value="NZ_JBHTLI010000001.1"/>
</dbReference>
<comment type="caution">
    <text evidence="8">The sequence shown here is derived from an EMBL/GenBank/DDBJ whole genome shotgun (WGS) entry which is preliminary data.</text>
</comment>
<comment type="subcellular location">
    <subcellularLocation>
        <location evidence="1">Cell membrane</location>
        <topology evidence="1">Multi-pass membrane protein</topology>
    </subcellularLocation>
</comment>
<name>A0ABW3NMZ4_9FLAO</name>
<feature type="transmembrane region" description="Helical" evidence="7">
    <location>
        <begin position="45"/>
        <end position="68"/>
    </location>
</feature>
<keyword evidence="9" id="KW-1185">Reference proteome</keyword>
<keyword evidence="3" id="KW-1003">Cell membrane</keyword>